<keyword evidence="3" id="KW-1185">Reference proteome</keyword>
<evidence type="ECO:0000313" key="2">
    <source>
        <dbReference type="EMBL" id="CAH3110736.1"/>
    </source>
</evidence>
<comment type="caution">
    <text evidence="2">The sequence shown here is derived from an EMBL/GenBank/DDBJ whole genome shotgun (WGS) entry which is preliminary data.</text>
</comment>
<feature type="transmembrane region" description="Helical" evidence="1">
    <location>
        <begin position="261"/>
        <end position="283"/>
    </location>
</feature>
<reference evidence="2 3" key="1">
    <citation type="submission" date="2022-05" db="EMBL/GenBank/DDBJ databases">
        <authorList>
            <consortium name="Genoscope - CEA"/>
            <person name="William W."/>
        </authorList>
    </citation>
    <scope>NUCLEOTIDE SEQUENCE [LARGE SCALE GENOMIC DNA]</scope>
</reference>
<dbReference type="PANTHER" id="PTHR31410:SF1">
    <property type="entry name" value="POST-GPI ATTACHMENT TO PROTEINS FACTOR 4"/>
    <property type="match status" value="1"/>
</dbReference>
<keyword evidence="1" id="KW-0812">Transmembrane</keyword>
<proteinExistence type="predicted"/>
<organism evidence="2 3">
    <name type="scientific">Porites lobata</name>
    <dbReference type="NCBI Taxonomy" id="104759"/>
    <lineage>
        <taxon>Eukaryota</taxon>
        <taxon>Metazoa</taxon>
        <taxon>Cnidaria</taxon>
        <taxon>Anthozoa</taxon>
        <taxon>Hexacorallia</taxon>
        <taxon>Scleractinia</taxon>
        <taxon>Fungiina</taxon>
        <taxon>Poritidae</taxon>
        <taxon>Porites</taxon>
    </lineage>
</organism>
<gene>
    <name evidence="2" type="ORF">PLOB_00019671</name>
</gene>
<sequence>MPNLGSFVPSLASLTVYAVSFLGLLPFICKDMRYSLYFHNPFHNSSVEMAYHLRQNDLRVTAASKFWDSLLQRNLTLGFSNPAKDQLNVDIHVMIISASRQSPLLVRNNPRFLTQILWQFVVILNSTETRSLPWKIRLSVCDVDDKGHEEAKGFSSTVHYYKRFSVEAQSLPQVNIKEKEKQDYAFCLEESLKTKPKFVLLVEDDAFPHPQLFEILYYVLETRKKAMESRVSTSNVLFYKLYHPERLLGFWSLEPERIPQLISFAVFFGSCATLLLNFVMLCMRGRWKRKSSIHIIWFWAIVYFLLMAISISRQHIIEMQYISKRFFTVSPTPSCCTPGMLFVADEAKQWLHYMKNHICSQTYGKDKMLDDYRQRHHVKGLIVQPNLFVHIGFFSTLSRKFLHPSLMYYPSWFKLY</sequence>
<keyword evidence="1" id="KW-1133">Transmembrane helix</keyword>
<name>A0ABN8NKC7_9CNID</name>
<dbReference type="CDD" id="cd22190">
    <property type="entry name" value="PGAP4"/>
    <property type="match status" value="1"/>
</dbReference>
<feature type="transmembrane region" description="Helical" evidence="1">
    <location>
        <begin position="295"/>
        <end position="312"/>
    </location>
</feature>
<dbReference type="EMBL" id="CALNXK010000023">
    <property type="protein sequence ID" value="CAH3110736.1"/>
    <property type="molecule type" value="Genomic_DNA"/>
</dbReference>
<accession>A0ABN8NKC7</accession>
<evidence type="ECO:0000313" key="3">
    <source>
        <dbReference type="Proteomes" id="UP001159405"/>
    </source>
</evidence>
<keyword evidence="1" id="KW-0472">Membrane</keyword>
<dbReference type="Proteomes" id="UP001159405">
    <property type="component" value="Unassembled WGS sequence"/>
</dbReference>
<evidence type="ECO:0008006" key="4">
    <source>
        <dbReference type="Google" id="ProtNLM"/>
    </source>
</evidence>
<protein>
    <recommendedName>
        <fullName evidence="4">Transmembrane protein 246</fullName>
    </recommendedName>
</protein>
<dbReference type="PANTHER" id="PTHR31410">
    <property type="entry name" value="TRANSMEMBRANE PROTEIN 246"/>
    <property type="match status" value="1"/>
</dbReference>
<evidence type="ECO:0000256" key="1">
    <source>
        <dbReference type="SAM" id="Phobius"/>
    </source>
</evidence>
<dbReference type="InterPro" id="IPR029675">
    <property type="entry name" value="PGAP4"/>
</dbReference>